<keyword evidence="1" id="KW-0175">Coiled coil</keyword>
<keyword evidence="3" id="KW-1185">Reference proteome</keyword>
<dbReference type="AlphaFoldDB" id="A0AAU9J5T5"/>
<comment type="caution">
    <text evidence="2">The sequence shown here is derived from an EMBL/GenBank/DDBJ whole genome shotgun (WGS) entry which is preliminary data.</text>
</comment>
<organism evidence="2 3">
    <name type="scientific">Blepharisma stoltei</name>
    <dbReference type="NCBI Taxonomy" id="1481888"/>
    <lineage>
        <taxon>Eukaryota</taxon>
        <taxon>Sar</taxon>
        <taxon>Alveolata</taxon>
        <taxon>Ciliophora</taxon>
        <taxon>Postciliodesmatophora</taxon>
        <taxon>Heterotrichea</taxon>
        <taxon>Heterotrichida</taxon>
        <taxon>Blepharismidae</taxon>
        <taxon>Blepharisma</taxon>
    </lineage>
</organism>
<accession>A0AAU9J5T5</accession>
<evidence type="ECO:0000313" key="2">
    <source>
        <dbReference type="EMBL" id="CAG9322296.1"/>
    </source>
</evidence>
<dbReference type="Proteomes" id="UP001162131">
    <property type="component" value="Unassembled WGS sequence"/>
</dbReference>
<reference evidence="2" key="1">
    <citation type="submission" date="2021-09" db="EMBL/GenBank/DDBJ databases">
        <authorList>
            <consortium name="AG Swart"/>
            <person name="Singh M."/>
            <person name="Singh A."/>
            <person name="Seah K."/>
            <person name="Emmerich C."/>
        </authorList>
    </citation>
    <scope>NUCLEOTIDE SEQUENCE</scope>
    <source>
        <strain evidence="2">ATCC30299</strain>
    </source>
</reference>
<proteinExistence type="predicted"/>
<dbReference type="EMBL" id="CAJZBQ010000030">
    <property type="protein sequence ID" value="CAG9322296.1"/>
    <property type="molecule type" value="Genomic_DNA"/>
</dbReference>
<gene>
    <name evidence="2" type="ORF">BSTOLATCC_MIC30669</name>
</gene>
<evidence type="ECO:0000313" key="3">
    <source>
        <dbReference type="Proteomes" id="UP001162131"/>
    </source>
</evidence>
<evidence type="ECO:0000256" key="1">
    <source>
        <dbReference type="SAM" id="Coils"/>
    </source>
</evidence>
<sequence>MERSNFYHITSDKEIARNNGIALKDYEINPQKASSGAQKFEIKLDSHSSLFKNALSHDYFNPMKRKSLEEILIEDKRTDPPKETPIEDKKTKLNAFLPEIIEEHSVGEKESMISERIKEASAEENKAEINADPVQVPSLMQCLMSGPKVQILMEKPKELTACDFPIDAEENYIPPEESEIISVSSNVSFMPQKYQKGVQTASGCNLSISTLASISIESYSTKGESKHERELLNLSEDISFATVIEKNTPVGNHPEISSLVNSQSQSRSYTPTNSIYIAPFSLDSAMLYNGAKEPASDEKELLSLIRQLQHDMEKLKQDQTDQKIYRQKYQEADKENESLRAEIENIKKNMAEKSDFKKLDDLFEQKQVIVEATIDILQQLKEEIDFMKKEIKDIKETMVFNEGHLNASDKKIDDIFNRVSEWKNSQDTHENSEIHEKCMMEIDILKQSSKSLSEEIKLIKDSITNSLPTEGIIHERKDTRFSEPIFHEEFYENFDELNYEQPMELISCGKPKIKNSLVALSDLQENRFLINDLQEKLQSLEEQKIALENEYFQLPEMSRSMRTKKRKQTLELELSINSNSISSVKDKIRKYSLPCR</sequence>
<feature type="coiled-coil region" evidence="1">
    <location>
        <begin position="298"/>
        <end position="397"/>
    </location>
</feature>
<name>A0AAU9J5T5_9CILI</name>
<protein>
    <submittedName>
        <fullName evidence="2">Uncharacterized protein</fullName>
    </submittedName>
</protein>
<feature type="coiled-coil region" evidence="1">
    <location>
        <begin position="523"/>
        <end position="550"/>
    </location>
</feature>